<reference evidence="5 6" key="1">
    <citation type="submission" date="2017-09" db="EMBL/GenBank/DDBJ databases">
        <authorList>
            <person name="Ehlers B."/>
            <person name="Leendertz F.H."/>
        </authorList>
    </citation>
    <scope>NUCLEOTIDE SEQUENCE [LARGE SCALE GENOMIC DNA]</scope>
    <source>
        <strain evidence="5 6">DSM 18289</strain>
    </source>
</reference>
<dbReference type="InterPro" id="IPR002508">
    <property type="entry name" value="MurNAc-LAA_cat"/>
</dbReference>
<organism evidence="5 6">
    <name type="scientific">Cohaesibacter gelatinilyticus</name>
    <dbReference type="NCBI Taxonomy" id="372072"/>
    <lineage>
        <taxon>Bacteria</taxon>
        <taxon>Pseudomonadati</taxon>
        <taxon>Pseudomonadota</taxon>
        <taxon>Alphaproteobacteria</taxon>
        <taxon>Hyphomicrobiales</taxon>
        <taxon>Cohaesibacteraceae</taxon>
    </lineage>
</organism>
<keyword evidence="6" id="KW-1185">Reference proteome</keyword>
<dbReference type="CDD" id="cd02696">
    <property type="entry name" value="MurNAc-LAA"/>
    <property type="match status" value="1"/>
</dbReference>
<dbReference type="PANTHER" id="PTHR30404">
    <property type="entry name" value="N-ACETYLMURAMOYL-L-ALANINE AMIDASE"/>
    <property type="match status" value="1"/>
</dbReference>
<comment type="catalytic activity">
    <reaction evidence="1">
        <text>Hydrolyzes the link between N-acetylmuramoyl residues and L-amino acid residues in certain cell-wall glycopeptides.</text>
        <dbReference type="EC" id="3.5.1.28"/>
    </reaction>
</comment>
<dbReference type="Proteomes" id="UP000219439">
    <property type="component" value="Unassembled WGS sequence"/>
</dbReference>
<keyword evidence="3" id="KW-0378">Hydrolase</keyword>
<evidence type="ECO:0000256" key="3">
    <source>
        <dbReference type="ARBA" id="ARBA00022801"/>
    </source>
</evidence>
<evidence type="ECO:0000256" key="2">
    <source>
        <dbReference type="ARBA" id="ARBA00011901"/>
    </source>
</evidence>
<evidence type="ECO:0000256" key="1">
    <source>
        <dbReference type="ARBA" id="ARBA00001561"/>
    </source>
</evidence>
<evidence type="ECO:0000313" key="6">
    <source>
        <dbReference type="Proteomes" id="UP000219439"/>
    </source>
</evidence>
<dbReference type="EMBL" id="OBEL01000001">
    <property type="protein sequence ID" value="SNZ08006.1"/>
    <property type="molecule type" value="Genomic_DNA"/>
</dbReference>
<dbReference type="GO" id="GO:0009253">
    <property type="term" value="P:peptidoglycan catabolic process"/>
    <property type="evidence" value="ECO:0007669"/>
    <property type="project" value="InterPro"/>
</dbReference>
<protein>
    <recommendedName>
        <fullName evidence="2">N-acetylmuramoyl-L-alanine amidase</fullName>
        <ecNumber evidence="2">3.5.1.28</ecNumber>
    </recommendedName>
</protein>
<dbReference type="InterPro" id="IPR050695">
    <property type="entry name" value="N-acetylmuramoyl_amidase_3"/>
</dbReference>
<evidence type="ECO:0000259" key="4">
    <source>
        <dbReference type="SMART" id="SM00646"/>
    </source>
</evidence>
<dbReference type="Pfam" id="PF01520">
    <property type="entry name" value="Amidase_3"/>
    <property type="match status" value="1"/>
</dbReference>
<dbReference type="GO" id="GO:0030288">
    <property type="term" value="C:outer membrane-bounded periplasmic space"/>
    <property type="evidence" value="ECO:0007669"/>
    <property type="project" value="TreeGrafter"/>
</dbReference>
<proteinExistence type="predicted"/>
<dbReference type="EC" id="3.5.1.28" evidence="2"/>
<accession>A0A285NJG4</accession>
<dbReference type="Gene3D" id="3.40.630.40">
    <property type="entry name" value="Zn-dependent exopeptidases"/>
    <property type="match status" value="1"/>
</dbReference>
<gene>
    <name evidence="5" type="ORF">SAMN06265368_1390</name>
</gene>
<dbReference type="Pfam" id="PF11741">
    <property type="entry name" value="AMIN"/>
    <property type="match status" value="1"/>
</dbReference>
<feature type="domain" description="MurNAc-LAA" evidence="4">
    <location>
        <begin position="242"/>
        <end position="396"/>
    </location>
</feature>
<dbReference type="PANTHER" id="PTHR30404:SF0">
    <property type="entry name" value="N-ACETYLMURAMOYL-L-ALANINE AMIDASE AMIC"/>
    <property type="match status" value="1"/>
</dbReference>
<sequence>MVGMMFCLALTAGESAKAQSVNNQEEQVHISAARTAGDLKQARFVLDISGPMPFTAFLLQKPYRLVMDLPAVSFEMAQGIAQVERGLVSNFRFGVINEGRSRVVLDLKGPARIAKAFGLPSVDGNPARAVVELEAVSEQQFTASSLQEVLHVGRNGKRSSQSKLVESVPLPRARAKNGRPVVVLDPGHGGIDTGAVSASGVKESALVLKFAKVLKKHLEAEAGVQVILTRESDKFISLGGRVNFAQAREADLFISIHADSVRESYVRGATVYTLSDRASDQVSAQLAQRENRSDLLAGMHIEEEDDVVADILISLTRRETANHSALYSRTLVGALKNSVRLSKTPARSAGFRVLKAPDIPSVLLELGFLSNRQDQSALTSKAWQEKAIRSIVASVKRFFAKRGSQQTGLLGPSKPRG</sequence>
<dbReference type="SMART" id="SM00646">
    <property type="entry name" value="Ami_3"/>
    <property type="match status" value="1"/>
</dbReference>
<dbReference type="GO" id="GO:0008745">
    <property type="term" value="F:N-acetylmuramoyl-L-alanine amidase activity"/>
    <property type="evidence" value="ECO:0007669"/>
    <property type="project" value="UniProtKB-EC"/>
</dbReference>
<dbReference type="InterPro" id="IPR021731">
    <property type="entry name" value="AMIN_dom"/>
</dbReference>
<dbReference type="Gene3D" id="2.60.40.3500">
    <property type="match status" value="1"/>
</dbReference>
<name>A0A285NJG4_9HYPH</name>
<evidence type="ECO:0000313" key="5">
    <source>
        <dbReference type="EMBL" id="SNZ08006.1"/>
    </source>
</evidence>
<dbReference type="AlphaFoldDB" id="A0A285NJG4"/>
<dbReference type="SUPFAM" id="SSF53187">
    <property type="entry name" value="Zn-dependent exopeptidases"/>
    <property type="match status" value="1"/>
</dbReference>